<keyword evidence="6 9" id="KW-0238">DNA-binding</keyword>
<evidence type="ECO:0000256" key="10">
    <source>
        <dbReference type="SAM" id="Coils"/>
    </source>
</evidence>
<organism evidence="12 13">
    <name type="scientific">Glossina pallidipes</name>
    <name type="common">Tsetse fly</name>
    <dbReference type="NCBI Taxonomy" id="7398"/>
    <lineage>
        <taxon>Eukaryota</taxon>
        <taxon>Metazoa</taxon>
        <taxon>Ecdysozoa</taxon>
        <taxon>Arthropoda</taxon>
        <taxon>Hexapoda</taxon>
        <taxon>Insecta</taxon>
        <taxon>Pterygota</taxon>
        <taxon>Neoptera</taxon>
        <taxon>Endopterygota</taxon>
        <taxon>Diptera</taxon>
        <taxon>Brachycera</taxon>
        <taxon>Muscomorpha</taxon>
        <taxon>Hippoboscoidea</taxon>
        <taxon>Glossinidae</taxon>
        <taxon>Glossina</taxon>
    </lineage>
</organism>
<dbReference type="GO" id="GO:0005524">
    <property type="term" value="F:ATP binding"/>
    <property type="evidence" value="ECO:0007669"/>
    <property type="project" value="UniProtKB-KW"/>
</dbReference>
<comment type="similarity">
    <text evidence="2 9">Belongs to the DNA mismatch repair MutS family.</text>
</comment>
<dbReference type="GO" id="GO:0140664">
    <property type="term" value="F:ATP-dependent DNA damage sensor activity"/>
    <property type="evidence" value="ECO:0007669"/>
    <property type="project" value="InterPro"/>
</dbReference>
<dbReference type="PROSITE" id="PS00486">
    <property type="entry name" value="DNA_MISMATCH_REPAIR_2"/>
    <property type="match status" value="1"/>
</dbReference>
<reference evidence="12" key="2">
    <citation type="submission" date="2020-05" db="UniProtKB">
        <authorList>
            <consortium name="EnsemblMetazoa"/>
        </authorList>
    </citation>
    <scope>IDENTIFICATION</scope>
    <source>
        <strain evidence="12">IAEA</strain>
    </source>
</reference>
<dbReference type="GO" id="GO:0006298">
    <property type="term" value="P:mismatch repair"/>
    <property type="evidence" value="ECO:0007669"/>
    <property type="project" value="InterPro"/>
</dbReference>
<proteinExistence type="inferred from homology"/>
<dbReference type="FunFam" id="3.40.50.300:FF:001115">
    <property type="entry name" value="DNA mismatch repair protein MSH2"/>
    <property type="match status" value="1"/>
</dbReference>
<dbReference type="Proteomes" id="UP000092445">
    <property type="component" value="Unassembled WGS sequence"/>
</dbReference>
<evidence type="ECO:0000256" key="1">
    <source>
        <dbReference type="ARBA" id="ARBA00004123"/>
    </source>
</evidence>
<evidence type="ECO:0000256" key="8">
    <source>
        <dbReference type="ARBA" id="ARBA00023242"/>
    </source>
</evidence>
<feature type="domain" description="DNA mismatch repair proteins mutS family" evidence="11">
    <location>
        <begin position="766"/>
        <end position="782"/>
    </location>
</feature>
<dbReference type="InterPro" id="IPR036187">
    <property type="entry name" value="DNA_mismatch_repair_MutS_sf"/>
</dbReference>
<dbReference type="InterPro" id="IPR016151">
    <property type="entry name" value="DNA_mismatch_repair_MutS_N"/>
</dbReference>
<keyword evidence="10" id="KW-0175">Coiled coil</keyword>
<dbReference type="Gene3D" id="3.40.50.300">
    <property type="entry name" value="P-loop containing nucleotide triphosphate hydrolases"/>
    <property type="match status" value="1"/>
</dbReference>
<dbReference type="Pfam" id="PF05188">
    <property type="entry name" value="MutS_II"/>
    <property type="match status" value="1"/>
</dbReference>
<dbReference type="SMART" id="SM00533">
    <property type="entry name" value="MUTSd"/>
    <property type="match status" value="1"/>
</dbReference>
<dbReference type="InterPro" id="IPR007861">
    <property type="entry name" value="DNA_mismatch_repair_MutS_clamp"/>
</dbReference>
<keyword evidence="7 9" id="KW-0234">DNA repair</keyword>
<evidence type="ECO:0000313" key="12">
    <source>
        <dbReference type="EnsemblMetazoa" id="GPAI047941-PA"/>
    </source>
</evidence>
<evidence type="ECO:0000259" key="11">
    <source>
        <dbReference type="PROSITE" id="PS00486"/>
    </source>
</evidence>
<dbReference type="Gene3D" id="1.10.1420.10">
    <property type="match status" value="2"/>
</dbReference>
<evidence type="ECO:0000256" key="4">
    <source>
        <dbReference type="ARBA" id="ARBA00022763"/>
    </source>
</evidence>
<keyword evidence="13" id="KW-1185">Reference proteome</keyword>
<dbReference type="InterPro" id="IPR000432">
    <property type="entry name" value="DNA_mismatch_repair_MutS_C"/>
</dbReference>
<keyword evidence="3 9" id="KW-0547">Nucleotide-binding</keyword>
<dbReference type="InterPro" id="IPR045076">
    <property type="entry name" value="MutS"/>
</dbReference>
<dbReference type="InterPro" id="IPR007696">
    <property type="entry name" value="DNA_mismatch_repair_MutS_core"/>
</dbReference>
<evidence type="ECO:0000256" key="9">
    <source>
        <dbReference type="RuleBase" id="RU003756"/>
    </source>
</evidence>
<dbReference type="SMART" id="SM00534">
    <property type="entry name" value="MUTSac"/>
    <property type="match status" value="1"/>
</dbReference>
<dbReference type="VEuPathDB" id="VectorBase:GPAI047941"/>
<dbReference type="SUPFAM" id="SSF52540">
    <property type="entry name" value="P-loop containing nucleoside triphosphate hydrolases"/>
    <property type="match status" value="1"/>
</dbReference>
<dbReference type="InterPro" id="IPR011184">
    <property type="entry name" value="DNA_mismatch_repair_Msh2"/>
</dbReference>
<dbReference type="PIRSF" id="PIRSF005813">
    <property type="entry name" value="MSH2"/>
    <property type="match status" value="1"/>
</dbReference>
<evidence type="ECO:0000256" key="6">
    <source>
        <dbReference type="ARBA" id="ARBA00023125"/>
    </source>
</evidence>
<dbReference type="Gene3D" id="3.40.1170.10">
    <property type="entry name" value="DNA repair protein MutS, domain I"/>
    <property type="match status" value="1"/>
</dbReference>
<dbReference type="SUPFAM" id="SSF48334">
    <property type="entry name" value="DNA repair protein MutS, domain III"/>
    <property type="match status" value="1"/>
</dbReference>
<dbReference type="InterPro" id="IPR007695">
    <property type="entry name" value="DNA_mismatch_repair_MutS-lik_N"/>
</dbReference>
<dbReference type="InterPro" id="IPR027417">
    <property type="entry name" value="P-loop_NTPase"/>
</dbReference>
<accession>A0A1B0AJM0</accession>
<dbReference type="GO" id="GO:0032301">
    <property type="term" value="C:MutSalpha complex"/>
    <property type="evidence" value="ECO:0007669"/>
    <property type="project" value="TreeGrafter"/>
</dbReference>
<evidence type="ECO:0000313" key="13">
    <source>
        <dbReference type="Proteomes" id="UP000092445"/>
    </source>
</evidence>
<dbReference type="PANTHER" id="PTHR11361:SF35">
    <property type="entry name" value="DNA MISMATCH REPAIR PROTEIN MSH2"/>
    <property type="match status" value="1"/>
</dbReference>
<dbReference type="GO" id="GO:0006312">
    <property type="term" value="P:mitotic recombination"/>
    <property type="evidence" value="ECO:0007669"/>
    <property type="project" value="TreeGrafter"/>
</dbReference>
<dbReference type="Pfam" id="PF05190">
    <property type="entry name" value="MutS_IV"/>
    <property type="match status" value="1"/>
</dbReference>
<dbReference type="PANTHER" id="PTHR11361">
    <property type="entry name" value="DNA MISMATCH REPAIR PROTEIN MUTS FAMILY MEMBER"/>
    <property type="match status" value="1"/>
</dbReference>
<keyword evidence="4 9" id="KW-0227">DNA damage</keyword>
<evidence type="ECO:0000256" key="7">
    <source>
        <dbReference type="ARBA" id="ARBA00023204"/>
    </source>
</evidence>
<reference evidence="13" key="1">
    <citation type="submission" date="2014-03" db="EMBL/GenBank/DDBJ databases">
        <authorList>
            <person name="Aksoy S."/>
            <person name="Warren W."/>
            <person name="Wilson R.K."/>
        </authorList>
    </citation>
    <scope>NUCLEOTIDE SEQUENCE [LARGE SCALE GENOMIC DNA]</scope>
    <source>
        <strain evidence="13">IAEA</strain>
    </source>
</reference>
<dbReference type="InterPro" id="IPR007860">
    <property type="entry name" value="DNA_mmatch_repair_MutS_con_dom"/>
</dbReference>
<evidence type="ECO:0000256" key="2">
    <source>
        <dbReference type="ARBA" id="ARBA00006271"/>
    </source>
</evidence>
<sequence length="946" mass="107239">MVYSIVLNEFAPKLKLKKFILVKMETTDYNKQELRLNLDTNGQRNFIKFYKSLGDKPSTTVRFFDRSEYYTVHDDVDCDLIARLVYKSTAYIHKMSPSSSDSLTYVTLSKAKFESAVRELLLVRNYRVEVYVRHPENDGWRVEYRGSPGNLLQFEDILFSNREILVGNSILSLQLRCEGNQRKVGAAAVEQNDCVFQVLEFVDDDFYTELEATVVLLGPRECLLSATDGEHEPIKNLLERNGVMVTVPCKTPAIEKNDLQQDLNRLLHFNKGQQEDAKGLPELRLTLAMEALRVAIKYLDLTNDASNLGHYEIQQLDLKRFVHLDAAAVSALDILPRAGVQLSSPSYKHQSVLGVLDQCRTPQGHRLMLQWLKQPLRSPEILNDRHNIVQCFLEAPESLKILYNDFLKCVPDVLVLTKKLLRNKANLQDIFRIYQIILRTPKIVTVLKELENTTVKGVLIDPLTGCLEELIGLKQMVEQVMDFAAIETGEYLVKASFDEQLLEVKQHMDVLLSKMERLREKVNNDLEFEKNQWVRLENVARIGYHFRITLKDDGALRKHKSYRILEVVKGGVRFTSEKLAEISEEFCQLCSQYEDHQKSIVVEIIKVAQGYASPLALLNNELAKLDCLVSFAIAAQSAPRPYVRPTMLPEGSGELVLKDIRHPCLELQEHVSFISNDVEFRKEDCNMFIITGPNMGGKSTYIRSVGTAVLMAHIGSFVACSEASISMVDSILGRVGASDNIIKGLSTFMVEMLETSGIIRTATHKSLVIIDELGRGTSTYEGCGIAWSIAEHLAKETKCFTLFATHFHEITNLASTVKTVKNCHMAAVADKENFTLLYQVRPGIMEKSFGIQVAKLANFPNDVVQNAQRIYNELEDDHLAKQTQEDKDLLEKIHVAIERLSTTGNNKDINESDLTELVEKFAQDIKQLDSEYFKAILLAKQEENDG</sequence>
<protein>
    <recommendedName>
        <fullName evidence="11">DNA mismatch repair proteins mutS family domain-containing protein</fullName>
    </recommendedName>
</protein>
<keyword evidence="5" id="KW-0067">ATP-binding</keyword>
<dbReference type="EnsemblMetazoa" id="GPAI047941-RA">
    <property type="protein sequence ID" value="GPAI047941-PA"/>
    <property type="gene ID" value="GPAI047941"/>
</dbReference>
<keyword evidence="8" id="KW-0539">Nucleus</keyword>
<dbReference type="Pfam" id="PF01624">
    <property type="entry name" value="MutS_I"/>
    <property type="match status" value="1"/>
</dbReference>
<dbReference type="Pfam" id="PF00488">
    <property type="entry name" value="MutS_V"/>
    <property type="match status" value="1"/>
</dbReference>
<dbReference type="FunFam" id="3.40.1170.10:FF:000003">
    <property type="entry name" value="DNA mismatch repair protein"/>
    <property type="match status" value="1"/>
</dbReference>
<dbReference type="GO" id="GO:0043570">
    <property type="term" value="P:maintenance of DNA repeat elements"/>
    <property type="evidence" value="ECO:0007669"/>
    <property type="project" value="UniProtKB-ARBA"/>
</dbReference>
<dbReference type="STRING" id="7398.A0A1B0AJM0"/>
<dbReference type="Pfam" id="PF05192">
    <property type="entry name" value="MutS_III"/>
    <property type="match status" value="1"/>
</dbReference>
<comment type="function">
    <text evidence="9">Component of the post-replicative DNA mismatch repair system (MMR).</text>
</comment>
<dbReference type="AlphaFoldDB" id="A0A1B0AJM0"/>
<dbReference type="Gene3D" id="3.30.420.110">
    <property type="entry name" value="MutS, connector domain"/>
    <property type="match status" value="1"/>
</dbReference>
<dbReference type="GO" id="GO:0030983">
    <property type="term" value="F:mismatched DNA binding"/>
    <property type="evidence" value="ECO:0007669"/>
    <property type="project" value="InterPro"/>
</dbReference>
<evidence type="ECO:0000256" key="5">
    <source>
        <dbReference type="ARBA" id="ARBA00022840"/>
    </source>
</evidence>
<evidence type="ECO:0000256" key="3">
    <source>
        <dbReference type="ARBA" id="ARBA00022741"/>
    </source>
</evidence>
<comment type="subcellular location">
    <subcellularLocation>
        <location evidence="1">Nucleus</location>
    </subcellularLocation>
</comment>
<dbReference type="InterPro" id="IPR036678">
    <property type="entry name" value="MutS_con_dom_sf"/>
</dbReference>
<name>A0A1B0AJM0_GLOPL</name>
<feature type="coiled-coil region" evidence="10">
    <location>
        <begin position="501"/>
        <end position="532"/>
    </location>
</feature>